<name>A0A6N7IT02_9FIRM</name>
<comment type="caution">
    <text evidence="2">The sequence shown here is derived from an EMBL/GenBank/DDBJ whole genome shotgun (WGS) entry which is preliminary data.</text>
</comment>
<dbReference type="EMBL" id="WHYR01000041">
    <property type="protein sequence ID" value="MQL53182.1"/>
    <property type="molecule type" value="Genomic_DNA"/>
</dbReference>
<dbReference type="OrthoDB" id="9810688at2"/>
<gene>
    <name evidence="2" type="ORF">GFC01_13125</name>
</gene>
<dbReference type="Proteomes" id="UP000441717">
    <property type="component" value="Unassembled WGS sequence"/>
</dbReference>
<evidence type="ECO:0000313" key="2">
    <source>
        <dbReference type="EMBL" id="MQL53182.1"/>
    </source>
</evidence>
<dbReference type="PROSITE" id="PS51379">
    <property type="entry name" value="4FE4S_FER_2"/>
    <property type="match status" value="2"/>
</dbReference>
<dbReference type="Gene3D" id="3.30.70.20">
    <property type="match status" value="1"/>
</dbReference>
<dbReference type="Pfam" id="PF12838">
    <property type="entry name" value="Fer4_7"/>
    <property type="match status" value="1"/>
</dbReference>
<accession>A0A6N7IT02</accession>
<feature type="domain" description="4Fe-4S ferredoxin-type" evidence="1">
    <location>
        <begin position="49"/>
        <end position="79"/>
    </location>
</feature>
<dbReference type="SUPFAM" id="SSF54862">
    <property type="entry name" value="4Fe-4S ferredoxins"/>
    <property type="match status" value="1"/>
</dbReference>
<dbReference type="AlphaFoldDB" id="A0A6N7IT02"/>
<keyword evidence="3" id="KW-1185">Reference proteome</keyword>
<sequence>MTETDSKSKKLPKQMPWVTPVNCEGCGDCVNKCKKELLKMTETNIAGIFVPWMSEPELCVGCGLCASTCVMGGIMMTEYVEMAINRFKNQKPTINK</sequence>
<feature type="domain" description="4Fe-4S ferredoxin-type" evidence="1">
    <location>
        <begin position="14"/>
        <end position="43"/>
    </location>
</feature>
<reference evidence="2 3" key="1">
    <citation type="submission" date="2019-10" db="EMBL/GenBank/DDBJ databases">
        <title>Comparative genomics of sulfur disproportionating microorganisms.</title>
        <authorList>
            <person name="Ward L.M."/>
            <person name="Bertran E."/>
            <person name="Johnston D."/>
        </authorList>
    </citation>
    <scope>NUCLEOTIDE SEQUENCE [LARGE SCALE GENOMIC DNA]</scope>
    <source>
        <strain evidence="2 3">DSM 14055</strain>
    </source>
</reference>
<dbReference type="InterPro" id="IPR017896">
    <property type="entry name" value="4Fe4S_Fe-S-bd"/>
</dbReference>
<evidence type="ECO:0000313" key="3">
    <source>
        <dbReference type="Proteomes" id="UP000441717"/>
    </source>
</evidence>
<proteinExistence type="predicted"/>
<organism evidence="2 3">
    <name type="scientific">Desulfofundulus thermobenzoicus</name>
    <dbReference type="NCBI Taxonomy" id="29376"/>
    <lineage>
        <taxon>Bacteria</taxon>
        <taxon>Bacillati</taxon>
        <taxon>Bacillota</taxon>
        <taxon>Clostridia</taxon>
        <taxon>Eubacteriales</taxon>
        <taxon>Peptococcaceae</taxon>
        <taxon>Desulfofundulus</taxon>
    </lineage>
</organism>
<evidence type="ECO:0000259" key="1">
    <source>
        <dbReference type="PROSITE" id="PS51379"/>
    </source>
</evidence>
<protein>
    <submittedName>
        <fullName evidence="2">4Fe-4S dicluster domain-containing protein</fullName>
    </submittedName>
</protein>